<evidence type="ECO:0000256" key="2">
    <source>
        <dbReference type="SAM" id="SignalP"/>
    </source>
</evidence>
<name>F2Z7J1_9FLOR</name>
<keyword evidence="1" id="KW-0175">Coiled coil</keyword>
<sequence>MKLLILCSFSAFIVVFIASAANVREVDEIEIINEQCDVPPVVAYCLDMVHLGSNINKNSSQSNGELQHDVEEIPVGMCAWGDWAGKVSAKQCVQILKEYAAAEEEEKRLRDRQNDTETTKTSSRFFRLFGLGFSSFFKSRRRGGNRSARRVGSTVRRVARSCGKISFICESAADMGIGLLPVPRFSNNFNFSLL</sequence>
<reference evidence="3" key="2">
    <citation type="journal article" date="2011" name="Eur. J. Phycol.">
        <title>Isolation and characterization of phase-specific cDNAs from carposporophytes of Gracilariopsis andersonii (Gracilariales, Rhodophyta).</title>
        <authorList>
            <person name="Kamiya M."/>
            <person name="Kawai H."/>
            <person name="Moon D."/>
            <person name="Goff L.J."/>
        </authorList>
    </citation>
    <scope>NUCLEOTIDE SEQUENCE</scope>
</reference>
<evidence type="ECO:0000256" key="1">
    <source>
        <dbReference type="SAM" id="Coils"/>
    </source>
</evidence>
<feature type="coiled-coil region" evidence="1">
    <location>
        <begin position="92"/>
        <end position="119"/>
    </location>
</feature>
<dbReference type="EMBL" id="AB533273">
    <property type="protein sequence ID" value="BAK20042.1"/>
    <property type="molecule type" value="Genomic_DNA"/>
</dbReference>
<feature type="chain" id="PRO_5003294271" evidence="2">
    <location>
        <begin position="21"/>
        <end position="194"/>
    </location>
</feature>
<evidence type="ECO:0000313" key="3">
    <source>
        <dbReference type="EMBL" id="BAK20042.1"/>
    </source>
</evidence>
<proteinExistence type="predicted"/>
<keyword evidence="2" id="KW-0732">Signal</keyword>
<gene>
    <name evidence="3" type="primary">Gand-carp2</name>
</gene>
<dbReference type="AlphaFoldDB" id="F2Z7J1"/>
<reference evidence="3" key="1">
    <citation type="submission" date="2009-11" db="EMBL/GenBank/DDBJ databases">
        <authorList>
            <person name="Mitsunobu K."/>
        </authorList>
    </citation>
    <scope>NUCLEOTIDE SEQUENCE</scope>
</reference>
<organism evidence="3">
    <name type="scientific">Gracilariopsis andersonii</name>
    <dbReference type="NCBI Taxonomy" id="172979"/>
    <lineage>
        <taxon>Eukaryota</taxon>
        <taxon>Rhodophyta</taxon>
        <taxon>Florideophyceae</taxon>
        <taxon>Rhodymeniophycidae</taxon>
        <taxon>Gracilariales</taxon>
        <taxon>Gracilariaceae</taxon>
        <taxon>Gracilariopsis</taxon>
    </lineage>
</organism>
<feature type="signal peptide" evidence="2">
    <location>
        <begin position="1"/>
        <end position="20"/>
    </location>
</feature>
<protein>
    <submittedName>
        <fullName evidence="3">Uncharacterized protein</fullName>
    </submittedName>
</protein>
<accession>F2Z7J1</accession>